<dbReference type="GO" id="GO:0035556">
    <property type="term" value="P:intracellular signal transduction"/>
    <property type="evidence" value="ECO:0007669"/>
    <property type="project" value="InterPro"/>
</dbReference>
<gene>
    <name evidence="3" type="primary">cyaA_1</name>
    <name evidence="3" type="ORF">TRIHO_03500</name>
</gene>
<dbReference type="EMBL" id="LPUY01000008">
    <property type="protein sequence ID" value="KUP95012.1"/>
    <property type="molecule type" value="Genomic_DNA"/>
</dbReference>
<dbReference type="PANTHER" id="PTHR43081:SF1">
    <property type="entry name" value="ADENYLATE CYCLASE, TERMINAL-DIFFERENTIATION SPECIFIC"/>
    <property type="match status" value="1"/>
</dbReference>
<feature type="domain" description="Guanylate cyclase" evidence="2">
    <location>
        <begin position="277"/>
        <end position="408"/>
    </location>
</feature>
<feature type="transmembrane region" description="Helical" evidence="1">
    <location>
        <begin position="71"/>
        <end position="91"/>
    </location>
</feature>
<dbReference type="InterPro" id="IPR050697">
    <property type="entry name" value="Adenylyl/Guanylyl_Cyclase_3/4"/>
</dbReference>
<dbReference type="SUPFAM" id="SSF55073">
    <property type="entry name" value="Nucleotide cyclase"/>
    <property type="match status" value="1"/>
</dbReference>
<dbReference type="PROSITE" id="PS50125">
    <property type="entry name" value="GUANYLATE_CYCLASE_2"/>
    <property type="match status" value="1"/>
</dbReference>
<dbReference type="GO" id="GO:0009190">
    <property type="term" value="P:cyclic nucleotide biosynthetic process"/>
    <property type="evidence" value="ECO:0007669"/>
    <property type="project" value="InterPro"/>
</dbReference>
<dbReference type="Pfam" id="PF00211">
    <property type="entry name" value="Guanylate_cyc"/>
    <property type="match status" value="1"/>
</dbReference>
<dbReference type="OrthoDB" id="341967at2"/>
<comment type="caution">
    <text evidence="3">The sequence shown here is derived from an EMBL/GenBank/DDBJ whole genome shotgun (WGS) entry which is preliminary data.</text>
</comment>
<dbReference type="AlphaFoldDB" id="A0A132C4A6"/>
<feature type="transmembrane region" description="Helical" evidence="1">
    <location>
        <begin position="47"/>
        <end position="65"/>
    </location>
</feature>
<dbReference type="CDD" id="cd07302">
    <property type="entry name" value="CHD"/>
    <property type="match status" value="1"/>
</dbReference>
<keyword evidence="4" id="KW-1185">Reference proteome</keyword>
<proteinExistence type="predicted"/>
<name>A0A132C4A6_9RHOB</name>
<keyword evidence="1" id="KW-0812">Transmembrane</keyword>
<evidence type="ECO:0000256" key="1">
    <source>
        <dbReference type="SAM" id="Phobius"/>
    </source>
</evidence>
<organism evidence="3 4">
    <name type="scientific">Tritonibacter horizontis</name>
    <dbReference type="NCBI Taxonomy" id="1768241"/>
    <lineage>
        <taxon>Bacteria</taxon>
        <taxon>Pseudomonadati</taxon>
        <taxon>Pseudomonadota</taxon>
        <taxon>Alphaproteobacteria</taxon>
        <taxon>Rhodobacterales</taxon>
        <taxon>Paracoccaceae</taxon>
        <taxon>Tritonibacter</taxon>
    </lineage>
</organism>
<dbReference type="SMART" id="SM00044">
    <property type="entry name" value="CYCc"/>
    <property type="match status" value="1"/>
</dbReference>
<protein>
    <submittedName>
        <fullName evidence="3">Adenylate cyclase 1</fullName>
        <ecNumber evidence="3">4.6.1.1</ecNumber>
    </submittedName>
</protein>
<dbReference type="Proteomes" id="UP000068382">
    <property type="component" value="Unassembled WGS sequence"/>
</dbReference>
<keyword evidence="3" id="KW-0456">Lyase</keyword>
<feature type="transmembrane region" description="Helical" evidence="1">
    <location>
        <begin position="98"/>
        <end position="116"/>
    </location>
</feature>
<dbReference type="PATRIC" id="fig|1768241.3.peg.351"/>
<sequence>MAEATITGPVAPARRPEDPILQDAALDRKYIREALEEHKRHGVEMAVLARWIIMPIVAVFLVISYPHYSQLYYVGLLAVLCVNGFFIRRFARVGRSSAEVGLIMLDLTLMTIGMVAPNPLDMKDISVPMNYRYDNFMYFYLILATGTLAYSWRTVLGIGIWASVIWLGGAVLVWLFMTPNEELGQLMQSTLADWPHVMEMFDPNDVGFRFRIQEAMIFLMVAAILAQSTRRFYVMLERNAELAREQANLSRYFSPNVVDQLCQNDEPLKQVRMENIAVLFIDIVGFTKLAADQDPVKVIELLRGFHGRMEQEVFRHGGTLDKYLGDGLMATFGTPLPGEKDASRALACARAMCRELEQWNSDRVARGEPEIKAGIGIHFGETVQGDIGANRLEYAVIGTAVNVASRLEAMTRRLNARIAMSDALCTQVQSEGEADVLLEGFTFHPDQEIRGLSDVMSVWSLQRPS</sequence>
<accession>A0A132C4A6</accession>
<feature type="transmembrane region" description="Helical" evidence="1">
    <location>
        <begin position="159"/>
        <end position="177"/>
    </location>
</feature>
<reference evidence="3 4" key="1">
    <citation type="submission" date="2015-12" db="EMBL/GenBank/DDBJ databases">
        <title>Genome sequence of the marine Rhodobacteraceae strain O3.65, Candidatus Tritonibacter horizontis.</title>
        <authorList>
            <person name="Poehlein A."/>
            <person name="Giebel H.A."/>
            <person name="Voget S."/>
            <person name="Brinkhoff T."/>
        </authorList>
    </citation>
    <scope>NUCLEOTIDE SEQUENCE [LARGE SCALE GENOMIC DNA]</scope>
    <source>
        <strain evidence="3 4">O3.65</strain>
    </source>
</reference>
<dbReference type="Gene3D" id="3.30.70.1230">
    <property type="entry name" value="Nucleotide cyclase"/>
    <property type="match status" value="1"/>
</dbReference>
<dbReference type="PANTHER" id="PTHR43081">
    <property type="entry name" value="ADENYLATE CYCLASE, TERMINAL-DIFFERENTIATION SPECIFIC-RELATED"/>
    <property type="match status" value="1"/>
</dbReference>
<keyword evidence="1" id="KW-0472">Membrane</keyword>
<dbReference type="InterPro" id="IPR001054">
    <property type="entry name" value="A/G_cyclase"/>
</dbReference>
<dbReference type="GO" id="GO:0004016">
    <property type="term" value="F:adenylate cyclase activity"/>
    <property type="evidence" value="ECO:0007669"/>
    <property type="project" value="UniProtKB-EC"/>
</dbReference>
<dbReference type="InterPro" id="IPR029787">
    <property type="entry name" value="Nucleotide_cyclase"/>
</dbReference>
<dbReference type="RefSeq" id="WP_068239792.1">
    <property type="nucleotide sequence ID" value="NZ_LPUY01000008.1"/>
</dbReference>
<feature type="transmembrane region" description="Helical" evidence="1">
    <location>
        <begin position="136"/>
        <end position="152"/>
    </location>
</feature>
<dbReference type="EC" id="4.6.1.1" evidence="3"/>
<evidence type="ECO:0000313" key="3">
    <source>
        <dbReference type="EMBL" id="KUP95012.1"/>
    </source>
</evidence>
<evidence type="ECO:0000259" key="2">
    <source>
        <dbReference type="PROSITE" id="PS50125"/>
    </source>
</evidence>
<evidence type="ECO:0000313" key="4">
    <source>
        <dbReference type="Proteomes" id="UP000068382"/>
    </source>
</evidence>
<keyword evidence="1" id="KW-1133">Transmembrane helix</keyword>